<keyword evidence="3" id="KW-1185">Reference proteome</keyword>
<protein>
    <recommendedName>
        <fullName evidence="4">NADH dehydrogenase subunit 1</fullName>
    </recommendedName>
</protein>
<feature type="transmembrane region" description="Helical" evidence="1">
    <location>
        <begin position="6"/>
        <end position="23"/>
    </location>
</feature>
<accession>A0ABP2AVB1</accession>
<evidence type="ECO:0000313" key="2">
    <source>
        <dbReference type="EMBL" id="CUO07834.1"/>
    </source>
</evidence>
<dbReference type="EMBL" id="CYZR01000006">
    <property type="protein sequence ID" value="CUO07834.1"/>
    <property type="molecule type" value="Genomic_DNA"/>
</dbReference>
<sequence>MNNSNMFIIVCIVAVIIIIVQVIKMRLSGK</sequence>
<organism evidence="2 3">
    <name type="scientific">Sarcina ventriculi</name>
    <name type="common">Clostridium ventriculi</name>
    <dbReference type="NCBI Taxonomy" id="1267"/>
    <lineage>
        <taxon>Bacteria</taxon>
        <taxon>Bacillati</taxon>
        <taxon>Bacillota</taxon>
        <taxon>Clostridia</taxon>
        <taxon>Eubacteriales</taxon>
        <taxon>Clostridiaceae</taxon>
        <taxon>Sarcina</taxon>
    </lineage>
</organism>
<dbReference type="Proteomes" id="UP000095488">
    <property type="component" value="Unassembled WGS sequence"/>
</dbReference>
<gene>
    <name evidence="2" type="ORF">ERS852473_01827</name>
</gene>
<comment type="caution">
    <text evidence="2">The sequence shown here is derived from an EMBL/GenBank/DDBJ whole genome shotgun (WGS) entry which is preliminary data.</text>
</comment>
<keyword evidence="1" id="KW-0812">Transmembrane</keyword>
<evidence type="ECO:0000313" key="3">
    <source>
        <dbReference type="Proteomes" id="UP000095488"/>
    </source>
</evidence>
<evidence type="ECO:0000256" key="1">
    <source>
        <dbReference type="SAM" id="Phobius"/>
    </source>
</evidence>
<proteinExistence type="predicted"/>
<name>A0ABP2AVB1_SARVE</name>
<keyword evidence="1" id="KW-1133">Transmembrane helix</keyword>
<evidence type="ECO:0008006" key="4">
    <source>
        <dbReference type="Google" id="ProtNLM"/>
    </source>
</evidence>
<reference evidence="2 3" key="1">
    <citation type="submission" date="2015-09" db="EMBL/GenBank/DDBJ databases">
        <authorList>
            <consortium name="Pathogen Informatics"/>
            <person name="Wu L."/>
            <person name="Ma J."/>
        </authorList>
    </citation>
    <scope>NUCLEOTIDE SEQUENCE [LARGE SCALE GENOMIC DNA]</scope>
    <source>
        <strain evidence="2 3">2789STDY5834858</strain>
    </source>
</reference>
<keyword evidence="1" id="KW-0472">Membrane</keyword>